<dbReference type="EMBL" id="LFRF01000034">
    <property type="protein sequence ID" value="KND87624.1"/>
    <property type="molecule type" value="Genomic_DNA"/>
</dbReference>
<protein>
    <submittedName>
        <fullName evidence="1">Uncharacterized protein</fullName>
    </submittedName>
</protein>
<evidence type="ECO:0000313" key="2">
    <source>
        <dbReference type="Proteomes" id="UP000036947"/>
    </source>
</evidence>
<organism evidence="1 2">
    <name type="scientific">Tolypocladium ophioglossoides (strain CBS 100239)</name>
    <name type="common">Snaketongue truffleclub</name>
    <name type="synonym">Elaphocordyceps ophioglossoides</name>
    <dbReference type="NCBI Taxonomy" id="1163406"/>
    <lineage>
        <taxon>Eukaryota</taxon>
        <taxon>Fungi</taxon>
        <taxon>Dikarya</taxon>
        <taxon>Ascomycota</taxon>
        <taxon>Pezizomycotina</taxon>
        <taxon>Sordariomycetes</taxon>
        <taxon>Hypocreomycetidae</taxon>
        <taxon>Hypocreales</taxon>
        <taxon>Ophiocordycipitaceae</taxon>
        <taxon>Tolypocladium</taxon>
    </lineage>
</organism>
<gene>
    <name evidence="1" type="ORF">TOPH_07740</name>
</gene>
<dbReference type="Proteomes" id="UP000036947">
    <property type="component" value="Unassembled WGS sequence"/>
</dbReference>
<proteinExistence type="predicted"/>
<sequence>MESGGCPRRLVPQGPFSTVAEHFTAVAKAALRKAKLRDEKPSLQQARWPGFLDIMQTTGLFEASQAYYPLNHMDLDTQAS</sequence>
<comment type="caution">
    <text evidence="1">The sequence shown here is derived from an EMBL/GenBank/DDBJ whole genome shotgun (WGS) entry which is preliminary data.</text>
</comment>
<evidence type="ECO:0000313" key="1">
    <source>
        <dbReference type="EMBL" id="KND87624.1"/>
    </source>
</evidence>
<reference evidence="1 2" key="1">
    <citation type="journal article" date="2015" name="BMC Genomics">
        <title>The genome of the truffle-parasite Tolypocladium ophioglossoides and the evolution of antifungal peptaibiotics.</title>
        <authorList>
            <person name="Quandt C.A."/>
            <person name="Bushley K.E."/>
            <person name="Spatafora J.W."/>
        </authorList>
    </citation>
    <scope>NUCLEOTIDE SEQUENCE [LARGE SCALE GENOMIC DNA]</scope>
    <source>
        <strain evidence="1 2">CBS 100239</strain>
    </source>
</reference>
<accession>A0A0L0N0T4</accession>
<dbReference type="AlphaFoldDB" id="A0A0L0N0T4"/>
<name>A0A0L0N0T4_TOLOC</name>
<keyword evidence="2" id="KW-1185">Reference proteome</keyword>